<dbReference type="Proteomes" id="UP000335636">
    <property type="component" value="Unassembled WGS sequence"/>
</dbReference>
<proteinExistence type="predicted"/>
<organism evidence="2 3">
    <name type="scientific">Marmota monax</name>
    <name type="common">Woodchuck</name>
    <dbReference type="NCBI Taxonomy" id="9995"/>
    <lineage>
        <taxon>Eukaryota</taxon>
        <taxon>Metazoa</taxon>
        <taxon>Chordata</taxon>
        <taxon>Craniata</taxon>
        <taxon>Vertebrata</taxon>
        <taxon>Euteleostomi</taxon>
        <taxon>Mammalia</taxon>
        <taxon>Eutheria</taxon>
        <taxon>Euarchontoglires</taxon>
        <taxon>Glires</taxon>
        <taxon>Rodentia</taxon>
        <taxon>Sciuromorpha</taxon>
        <taxon>Sciuridae</taxon>
        <taxon>Xerinae</taxon>
        <taxon>Marmotini</taxon>
        <taxon>Marmota</taxon>
    </lineage>
</organism>
<reference evidence="2" key="1">
    <citation type="submission" date="2019-04" db="EMBL/GenBank/DDBJ databases">
        <authorList>
            <person name="Alioto T."/>
            <person name="Alioto T."/>
        </authorList>
    </citation>
    <scope>NUCLEOTIDE SEQUENCE [LARGE SCALE GENOMIC DNA]</scope>
</reference>
<feature type="compositionally biased region" description="Polar residues" evidence="1">
    <location>
        <begin position="11"/>
        <end position="21"/>
    </location>
</feature>
<keyword evidence="3" id="KW-1185">Reference proteome</keyword>
<evidence type="ECO:0000256" key="1">
    <source>
        <dbReference type="SAM" id="MobiDB-lite"/>
    </source>
</evidence>
<sequence>QGHHGLAPLSTRLNWHHQSSPAGCGRAHTASRGGALGMALAGEVQWSRGHLTLPRKEFIMSPVPEGMRRGGDSVASHGRSEAAPTAGGFAGGLRVSQAGREGRPVDCCCSGASAGAGGGCAEAQTQVEGCLPSSKVQRDRKSPLQCPAAGTWPPSSSGLPWQQHSSVLSLCCVGPLGWWAHVAAPCGWVTRHFLPLALTEVPSVANSRGALWSEGECGCHRCHRPPSWSSPSAVGWCGSAPSVLSVPRGLLPALLVATSLLALQLAWSIHMELASVLMAPAARWLDAH</sequence>
<dbReference type="AlphaFoldDB" id="A0A5E4DBF0"/>
<gene>
    <name evidence="2" type="ORF">MONAX_5E045512</name>
</gene>
<feature type="non-terminal residue" evidence="2">
    <location>
        <position position="288"/>
    </location>
</feature>
<comment type="caution">
    <text evidence="2">The sequence shown here is derived from an EMBL/GenBank/DDBJ whole genome shotgun (WGS) entry which is preliminary data.</text>
</comment>
<protein>
    <submittedName>
        <fullName evidence="2">Uncharacterized protein</fullName>
    </submittedName>
</protein>
<name>A0A5E4DBF0_MARMO</name>
<evidence type="ECO:0000313" key="3">
    <source>
        <dbReference type="Proteomes" id="UP000335636"/>
    </source>
</evidence>
<accession>A0A5E4DBF0</accession>
<dbReference type="EMBL" id="CABDUW010006151">
    <property type="protein sequence ID" value="VTJ91070.1"/>
    <property type="molecule type" value="Genomic_DNA"/>
</dbReference>
<evidence type="ECO:0000313" key="2">
    <source>
        <dbReference type="EMBL" id="VTJ91070.1"/>
    </source>
</evidence>
<feature type="region of interest" description="Disordered" evidence="1">
    <location>
        <begin position="1"/>
        <end position="29"/>
    </location>
</feature>
<feature type="region of interest" description="Disordered" evidence="1">
    <location>
        <begin position="62"/>
        <end position="89"/>
    </location>
</feature>
<feature type="non-terminal residue" evidence="2">
    <location>
        <position position="1"/>
    </location>
</feature>